<dbReference type="Pfam" id="PF15632">
    <property type="entry name" value="ATPgrasp_Ter"/>
    <property type="match status" value="1"/>
</dbReference>
<evidence type="ECO:0000313" key="6">
    <source>
        <dbReference type="EMBL" id="PFG20937.1"/>
    </source>
</evidence>
<dbReference type="PANTHER" id="PTHR43585">
    <property type="entry name" value="FUMIPYRROLE BIOSYNTHESIS PROTEIN C"/>
    <property type="match status" value="1"/>
</dbReference>
<dbReference type="InterPro" id="IPR011761">
    <property type="entry name" value="ATP-grasp"/>
</dbReference>
<proteinExistence type="predicted"/>
<protein>
    <submittedName>
        <fullName evidence="6">Carbamoyl-phosphate synthase large subunit</fullName>
    </submittedName>
</protein>
<dbReference type="EMBL" id="PDJD01000001">
    <property type="protein sequence ID" value="PFG20937.1"/>
    <property type="molecule type" value="Genomic_DNA"/>
</dbReference>
<dbReference type="Gene3D" id="3.40.50.20">
    <property type="match status" value="1"/>
</dbReference>
<evidence type="ECO:0000259" key="5">
    <source>
        <dbReference type="PROSITE" id="PS50975"/>
    </source>
</evidence>
<dbReference type="AlphaFoldDB" id="A0A2A9D2L0"/>
<dbReference type="InterPro" id="IPR013815">
    <property type="entry name" value="ATP_grasp_subdomain_1"/>
</dbReference>
<keyword evidence="7" id="KW-1185">Reference proteome</keyword>
<evidence type="ECO:0000256" key="1">
    <source>
        <dbReference type="ARBA" id="ARBA00022598"/>
    </source>
</evidence>
<evidence type="ECO:0000256" key="4">
    <source>
        <dbReference type="PROSITE-ProRule" id="PRU00409"/>
    </source>
</evidence>
<dbReference type="GO" id="GO:0016874">
    <property type="term" value="F:ligase activity"/>
    <property type="evidence" value="ECO:0007669"/>
    <property type="project" value="UniProtKB-KW"/>
</dbReference>
<evidence type="ECO:0000256" key="2">
    <source>
        <dbReference type="ARBA" id="ARBA00022741"/>
    </source>
</evidence>
<dbReference type="PROSITE" id="PS50975">
    <property type="entry name" value="ATP_GRASP"/>
    <property type="match status" value="1"/>
</dbReference>
<dbReference type="Gene3D" id="3.30.470.20">
    <property type="entry name" value="ATP-grasp fold, B domain"/>
    <property type="match status" value="1"/>
</dbReference>
<feature type="domain" description="ATP-grasp" evidence="5">
    <location>
        <begin position="121"/>
        <end position="291"/>
    </location>
</feature>
<dbReference type="OrthoDB" id="24041at2"/>
<accession>A0A2A9D2L0</accession>
<dbReference type="Proteomes" id="UP000224915">
    <property type="component" value="Unassembled WGS sequence"/>
</dbReference>
<dbReference type="Gene3D" id="3.30.1490.20">
    <property type="entry name" value="ATP-grasp fold, A domain"/>
    <property type="match status" value="1"/>
</dbReference>
<gene>
    <name evidence="6" type="ORF">ATL40_2554</name>
</gene>
<name>A0A2A9D2L0_9MICO</name>
<organism evidence="6 7">
    <name type="scientific">Serinibacter salmoneus</name>
    <dbReference type="NCBI Taxonomy" id="556530"/>
    <lineage>
        <taxon>Bacteria</taxon>
        <taxon>Bacillati</taxon>
        <taxon>Actinomycetota</taxon>
        <taxon>Actinomycetes</taxon>
        <taxon>Micrococcales</taxon>
        <taxon>Beutenbergiaceae</taxon>
        <taxon>Serinibacter</taxon>
    </lineage>
</organism>
<dbReference type="InterPro" id="IPR052032">
    <property type="entry name" value="ATP-dep_AA_Ligase"/>
</dbReference>
<dbReference type="InterPro" id="IPR036291">
    <property type="entry name" value="NAD(P)-bd_dom_sf"/>
</dbReference>
<keyword evidence="3 4" id="KW-0067">ATP-binding</keyword>
<dbReference type="SUPFAM" id="SSF56059">
    <property type="entry name" value="Glutathione synthetase ATP-binding domain-like"/>
    <property type="match status" value="1"/>
</dbReference>
<sequence length="324" mass="33625">MPARVLVTGAGGPAGVAVIRSLLRREAQEGDIEVFAADMDGWASGLYLVAADRRLLVPPGASPAFVPTVRQRVADLGIAVVISTVDVELLPLARERDSLGAELAAPSLAALETCLDKWRLVQACRTAGAAVPRTMVLEPAAISADWDYPVIVKPRSGAGSRGVRLVANPADLAAIGSDSTLIVQENLPGEEYSVDTVIGPTGVIAAVPRLRARVDSGVAIAGRTVADPELVEVAAACARAAGLLGVVNVQLRRRASGRPALLEINPRFSGAMPLTIASGVDMPSLAVDIALGLPLPERVPFAEVAAVRFLEDVVVPVEEIEALT</sequence>
<dbReference type="PANTHER" id="PTHR43585:SF2">
    <property type="entry name" value="ATP-GRASP ENZYME FSQD"/>
    <property type="match status" value="1"/>
</dbReference>
<dbReference type="GO" id="GO:0005524">
    <property type="term" value="F:ATP binding"/>
    <property type="evidence" value="ECO:0007669"/>
    <property type="project" value="UniProtKB-UniRule"/>
</dbReference>
<dbReference type="RefSeq" id="WP_098469846.1">
    <property type="nucleotide sequence ID" value="NZ_PDJD01000001.1"/>
</dbReference>
<keyword evidence="2 4" id="KW-0547">Nucleotide-binding</keyword>
<evidence type="ECO:0000256" key="3">
    <source>
        <dbReference type="ARBA" id="ARBA00022840"/>
    </source>
</evidence>
<comment type="caution">
    <text evidence="6">The sequence shown here is derived from an EMBL/GenBank/DDBJ whole genome shotgun (WGS) entry which is preliminary data.</text>
</comment>
<evidence type="ECO:0000313" key="7">
    <source>
        <dbReference type="Proteomes" id="UP000224915"/>
    </source>
</evidence>
<dbReference type="SUPFAM" id="SSF51735">
    <property type="entry name" value="NAD(P)-binding Rossmann-fold domains"/>
    <property type="match status" value="1"/>
</dbReference>
<keyword evidence="1" id="KW-0436">Ligase</keyword>
<dbReference type="GO" id="GO:0046872">
    <property type="term" value="F:metal ion binding"/>
    <property type="evidence" value="ECO:0007669"/>
    <property type="project" value="InterPro"/>
</dbReference>
<reference evidence="6 7" key="1">
    <citation type="submission" date="2017-10" db="EMBL/GenBank/DDBJ databases">
        <title>Sequencing the genomes of 1000 actinobacteria strains.</title>
        <authorList>
            <person name="Klenk H.-P."/>
        </authorList>
    </citation>
    <scope>NUCLEOTIDE SEQUENCE [LARGE SCALE GENOMIC DNA]</scope>
    <source>
        <strain evidence="6 7">DSM 21801</strain>
    </source>
</reference>